<evidence type="ECO:0000256" key="1">
    <source>
        <dbReference type="SAM" id="MobiDB-lite"/>
    </source>
</evidence>
<name>A0AAD2HSU5_9AGAR</name>
<dbReference type="EMBL" id="CAVNYO010000436">
    <property type="protein sequence ID" value="CAK5279467.1"/>
    <property type="molecule type" value="Genomic_DNA"/>
</dbReference>
<comment type="caution">
    <text evidence="2">The sequence shown here is derived from an EMBL/GenBank/DDBJ whole genome shotgun (WGS) entry which is preliminary data.</text>
</comment>
<sequence length="155" mass="18180">MLVDFIRRQPFHFGPFGQGKSIVDGLRKDAQKFKDLFHPGAGNSPAQTPLQTRRPDPITTPLVEEQLPRPRLEPRHRLKPRRILQRMPMQLPVAPRLQSKRILPHKRNLPPVRPLYRPKPTPLLSLPQRLLLPLHRTRLRQRRSRLRTLSSLLRA</sequence>
<keyword evidence="3" id="KW-1185">Reference proteome</keyword>
<accession>A0AAD2HSU5</accession>
<dbReference type="AlphaFoldDB" id="A0AAD2HSU5"/>
<gene>
    <name evidence="2" type="ORF">MYCIT1_LOCUS29523</name>
</gene>
<proteinExistence type="predicted"/>
<dbReference type="Proteomes" id="UP001295794">
    <property type="component" value="Unassembled WGS sequence"/>
</dbReference>
<evidence type="ECO:0000313" key="2">
    <source>
        <dbReference type="EMBL" id="CAK5279467.1"/>
    </source>
</evidence>
<feature type="region of interest" description="Disordered" evidence="1">
    <location>
        <begin position="36"/>
        <end position="91"/>
    </location>
</feature>
<reference evidence="2" key="1">
    <citation type="submission" date="2023-11" db="EMBL/GenBank/DDBJ databases">
        <authorList>
            <person name="De Vega J J."/>
            <person name="De Vega J J."/>
        </authorList>
    </citation>
    <scope>NUCLEOTIDE SEQUENCE</scope>
</reference>
<protein>
    <submittedName>
        <fullName evidence="2">Uncharacterized protein</fullName>
    </submittedName>
</protein>
<organism evidence="2 3">
    <name type="scientific">Mycena citricolor</name>
    <dbReference type="NCBI Taxonomy" id="2018698"/>
    <lineage>
        <taxon>Eukaryota</taxon>
        <taxon>Fungi</taxon>
        <taxon>Dikarya</taxon>
        <taxon>Basidiomycota</taxon>
        <taxon>Agaricomycotina</taxon>
        <taxon>Agaricomycetes</taxon>
        <taxon>Agaricomycetidae</taxon>
        <taxon>Agaricales</taxon>
        <taxon>Marasmiineae</taxon>
        <taxon>Mycenaceae</taxon>
        <taxon>Mycena</taxon>
    </lineage>
</organism>
<feature type="compositionally biased region" description="Basic and acidic residues" evidence="1">
    <location>
        <begin position="66"/>
        <end position="75"/>
    </location>
</feature>
<evidence type="ECO:0000313" key="3">
    <source>
        <dbReference type="Proteomes" id="UP001295794"/>
    </source>
</evidence>